<keyword evidence="5" id="KW-0393">Immunoglobulin domain</keyword>
<evidence type="ECO:0000256" key="6">
    <source>
        <dbReference type="SAM" id="SignalP"/>
    </source>
</evidence>
<evidence type="ECO:0000256" key="4">
    <source>
        <dbReference type="ARBA" id="ARBA00023180"/>
    </source>
</evidence>
<feature type="domain" description="Ig-like" evidence="7">
    <location>
        <begin position="246"/>
        <end position="346"/>
    </location>
</feature>
<dbReference type="Gene3D" id="2.60.40.10">
    <property type="entry name" value="Immunoglobulins"/>
    <property type="match status" value="3"/>
</dbReference>
<dbReference type="SUPFAM" id="SSF48726">
    <property type="entry name" value="Immunoglobulin"/>
    <property type="match status" value="3"/>
</dbReference>
<dbReference type="InterPro" id="IPR003598">
    <property type="entry name" value="Ig_sub2"/>
</dbReference>
<dbReference type="InterPro" id="IPR013783">
    <property type="entry name" value="Ig-like_fold"/>
</dbReference>
<dbReference type="KEGG" id="nve:5516502"/>
<protein>
    <recommendedName>
        <fullName evidence="7">Ig-like domain-containing protein</fullName>
    </recommendedName>
</protein>
<evidence type="ECO:0000256" key="3">
    <source>
        <dbReference type="ARBA" id="ARBA00023157"/>
    </source>
</evidence>
<gene>
    <name evidence="8" type="ORF">NEMVEDRAFT_v1g241045</name>
</gene>
<dbReference type="InParanoid" id="A7RVU5"/>
<evidence type="ECO:0000313" key="8">
    <source>
        <dbReference type="EMBL" id="EDO44448.1"/>
    </source>
</evidence>
<dbReference type="PANTHER" id="PTHR11640:SF158">
    <property type="entry name" value="V-SET AND IMMUNOGLOBULIN DOMAIN-CONTAINING PROTEIN 10-LIKE 2"/>
    <property type="match status" value="1"/>
</dbReference>
<evidence type="ECO:0000313" key="9">
    <source>
        <dbReference type="Proteomes" id="UP000001593"/>
    </source>
</evidence>
<organism evidence="8 9">
    <name type="scientific">Nematostella vectensis</name>
    <name type="common">Starlet sea anemone</name>
    <dbReference type="NCBI Taxonomy" id="45351"/>
    <lineage>
        <taxon>Eukaryota</taxon>
        <taxon>Metazoa</taxon>
        <taxon>Cnidaria</taxon>
        <taxon>Anthozoa</taxon>
        <taxon>Hexacorallia</taxon>
        <taxon>Actiniaria</taxon>
        <taxon>Edwardsiidae</taxon>
        <taxon>Nematostella</taxon>
    </lineage>
</organism>
<dbReference type="HOGENOM" id="CLU_620095_0_0_1"/>
<sequence>MQSARILIILGLLVPQCALGAPTQQAMQFLEAMGSKYKNPTVYAVRLDSDVSLDCDTNERSVVVTLWHRMRPSDTFRQVPEQEGKVNKKKPGKFTVLKVTLEDIGFYQCRALSDSKQEITRDFVVIISASPSLVMSPEVLLERKVSGSDVRISCETTANQRIKWFYYPTNEDPSQKQMIQHSNKYHVSSVTESAGYGSINVTITKSTLTIFNAQVAESGHYECSLGKPFEYLYRNNHLVVTDPTAPVFSTNSETITAAPNTPVFLGCKPNGYPKPTIKWKYTPHMQKAMFIKLCTRIHIERCTDEDFIQATDGIIVERPDVSYHNGMFSCIATNSYGIGQKDFSIKVPHAPEIDRDKTPTRIFRPPGPTSITVFLKHTGYPTPGFKWEFIPVFDYNYIPKQDDWRVFGKEYTADNIVAVPDFISIGALFRLTVTNKMGSDSIAIAFYRKW</sequence>
<dbReference type="OMA" id="VTESAGY"/>
<dbReference type="PANTHER" id="PTHR11640">
    <property type="entry name" value="NEPHRIN"/>
    <property type="match status" value="1"/>
</dbReference>
<dbReference type="InterPro" id="IPR013106">
    <property type="entry name" value="Ig_V-set"/>
</dbReference>
<evidence type="ECO:0000256" key="1">
    <source>
        <dbReference type="ARBA" id="ARBA00004479"/>
    </source>
</evidence>
<keyword evidence="4" id="KW-0325">Glycoprotein</keyword>
<evidence type="ECO:0000256" key="2">
    <source>
        <dbReference type="ARBA" id="ARBA00023136"/>
    </source>
</evidence>
<dbReference type="InterPro" id="IPR036179">
    <property type="entry name" value="Ig-like_dom_sf"/>
</dbReference>
<name>A7RVU5_NEMVE</name>
<dbReference type="InterPro" id="IPR003599">
    <property type="entry name" value="Ig_sub"/>
</dbReference>
<keyword evidence="2" id="KW-0472">Membrane</keyword>
<dbReference type="PROSITE" id="PS50835">
    <property type="entry name" value="IG_LIKE"/>
    <property type="match status" value="3"/>
</dbReference>
<dbReference type="SMART" id="SM00409">
    <property type="entry name" value="IG"/>
    <property type="match status" value="3"/>
</dbReference>
<reference evidence="8 9" key="1">
    <citation type="journal article" date="2007" name="Science">
        <title>Sea anemone genome reveals ancestral eumetazoan gene repertoire and genomic organization.</title>
        <authorList>
            <person name="Putnam N.H."/>
            <person name="Srivastava M."/>
            <person name="Hellsten U."/>
            <person name="Dirks B."/>
            <person name="Chapman J."/>
            <person name="Salamov A."/>
            <person name="Terry A."/>
            <person name="Shapiro H."/>
            <person name="Lindquist E."/>
            <person name="Kapitonov V.V."/>
            <person name="Jurka J."/>
            <person name="Genikhovich G."/>
            <person name="Grigoriev I.V."/>
            <person name="Lucas S.M."/>
            <person name="Steele R.E."/>
            <person name="Finnerty J.R."/>
            <person name="Technau U."/>
            <person name="Martindale M.Q."/>
            <person name="Rokhsar D.S."/>
        </authorList>
    </citation>
    <scope>NUCLEOTIDE SEQUENCE [LARGE SCALE GENOMIC DNA]</scope>
    <source>
        <strain evidence="9">CH2 X CH6</strain>
    </source>
</reference>
<dbReference type="InterPro" id="IPR007110">
    <property type="entry name" value="Ig-like_dom"/>
</dbReference>
<proteinExistence type="predicted"/>
<dbReference type="Proteomes" id="UP000001593">
    <property type="component" value="Unassembled WGS sequence"/>
</dbReference>
<dbReference type="OrthoDB" id="152385at2759"/>
<dbReference type="Pfam" id="PF07686">
    <property type="entry name" value="V-set"/>
    <property type="match status" value="1"/>
</dbReference>
<dbReference type="InterPro" id="IPR051275">
    <property type="entry name" value="Cell_adhesion_signaling"/>
</dbReference>
<feature type="chain" id="PRO_5002711575" description="Ig-like domain-containing protein" evidence="6">
    <location>
        <begin position="21"/>
        <end position="450"/>
    </location>
</feature>
<evidence type="ECO:0000256" key="5">
    <source>
        <dbReference type="ARBA" id="ARBA00023319"/>
    </source>
</evidence>
<dbReference type="eggNOG" id="KOG4475">
    <property type="taxonomic scope" value="Eukaryota"/>
</dbReference>
<feature type="domain" description="Ig-like" evidence="7">
    <location>
        <begin position="131"/>
        <end position="225"/>
    </location>
</feature>
<comment type="subcellular location">
    <subcellularLocation>
        <location evidence="1">Membrane</location>
        <topology evidence="1">Single-pass type I membrane protein</topology>
    </subcellularLocation>
</comment>
<dbReference type="SMART" id="SM00408">
    <property type="entry name" value="IGc2"/>
    <property type="match status" value="3"/>
</dbReference>
<dbReference type="GO" id="GO:0016020">
    <property type="term" value="C:membrane"/>
    <property type="evidence" value="ECO:0007669"/>
    <property type="project" value="UniProtKB-SubCell"/>
</dbReference>
<dbReference type="EMBL" id="DS469544">
    <property type="protein sequence ID" value="EDO44448.1"/>
    <property type="molecule type" value="Genomic_DNA"/>
</dbReference>
<keyword evidence="6" id="KW-0732">Signal</keyword>
<evidence type="ECO:0000259" key="7">
    <source>
        <dbReference type="PROSITE" id="PS50835"/>
    </source>
</evidence>
<accession>A7RVU5</accession>
<keyword evidence="3" id="KW-1015">Disulfide bond</keyword>
<feature type="signal peptide" evidence="6">
    <location>
        <begin position="1"/>
        <end position="20"/>
    </location>
</feature>
<dbReference type="AlphaFoldDB" id="A7RVU5"/>
<feature type="domain" description="Ig-like" evidence="7">
    <location>
        <begin position="22"/>
        <end position="120"/>
    </location>
</feature>
<keyword evidence="9" id="KW-1185">Reference proteome</keyword>